<accession>A0A6J0NHH4</accession>
<sequence length="293" mass="32149">MRTLISPSLPPFFFSLHLPTKPSLFSTALRASRYPPLTSPAAAALNNTNSHHRSSVSQRRELHTAASKPFSAPPPPGEIHVVVGPMFSGKTTTLLRRILSERESGRRVAVIKSDKDDRYCAESIVTHDGEKFPCWALPDLSSFKERFGLDAYRNRLDVIGIDEAQFFGDLVEFCREAADVEGKTVIVAGLDGDYLRRSFGSVLDLVPIADTVTKLASRCEVCGKRASFTLRKTEERETELIGGAEVYMPVCRSHYVSGQGVLETARAVLDASSSQRDATQRGLEATSSLSPLF</sequence>
<dbReference type="InterPro" id="IPR020633">
    <property type="entry name" value="Thymidine_kinase_CS"/>
</dbReference>
<organism evidence="16 17">
    <name type="scientific">Raphanus sativus</name>
    <name type="common">Radish</name>
    <name type="synonym">Raphanus raphanistrum var. sativus</name>
    <dbReference type="NCBI Taxonomy" id="3726"/>
    <lineage>
        <taxon>Eukaryota</taxon>
        <taxon>Viridiplantae</taxon>
        <taxon>Streptophyta</taxon>
        <taxon>Embryophyta</taxon>
        <taxon>Tracheophyta</taxon>
        <taxon>Spermatophyta</taxon>
        <taxon>Magnoliopsida</taxon>
        <taxon>eudicotyledons</taxon>
        <taxon>Gunneridae</taxon>
        <taxon>Pentapetalae</taxon>
        <taxon>rosids</taxon>
        <taxon>malvids</taxon>
        <taxon>Brassicales</taxon>
        <taxon>Brassicaceae</taxon>
        <taxon>Brassiceae</taxon>
        <taxon>Raphanus</taxon>
    </lineage>
</organism>
<evidence type="ECO:0000256" key="15">
    <source>
        <dbReference type="SAM" id="MobiDB-lite"/>
    </source>
</evidence>
<dbReference type="PROSITE" id="PS00603">
    <property type="entry name" value="TK_CELLULAR_TYPE"/>
    <property type="match status" value="1"/>
</dbReference>
<evidence type="ECO:0000256" key="12">
    <source>
        <dbReference type="ARBA" id="ARBA00060693"/>
    </source>
</evidence>
<keyword evidence="4 13" id="KW-0808">Transferase</keyword>
<keyword evidence="6 13" id="KW-0547">Nucleotide-binding</keyword>
<dbReference type="OrthoDB" id="439028at2759"/>
<dbReference type="GeneID" id="108855012"/>
<dbReference type="GO" id="GO:0005524">
    <property type="term" value="F:ATP binding"/>
    <property type="evidence" value="ECO:0007669"/>
    <property type="project" value="UniProtKB-KW"/>
</dbReference>
<dbReference type="Gene3D" id="3.40.50.300">
    <property type="entry name" value="P-loop containing nucleotide triphosphate hydrolases"/>
    <property type="match status" value="1"/>
</dbReference>
<evidence type="ECO:0000256" key="7">
    <source>
        <dbReference type="ARBA" id="ARBA00022777"/>
    </source>
</evidence>
<dbReference type="KEGG" id="rsz:108855012"/>
<dbReference type="GO" id="GO:0071897">
    <property type="term" value="P:DNA biosynthetic process"/>
    <property type="evidence" value="ECO:0007669"/>
    <property type="project" value="UniProtKB-KW"/>
</dbReference>
<keyword evidence="9 13" id="KW-0067">ATP-binding</keyword>
<dbReference type="EC" id="2.7.1.21" evidence="2 13"/>
<evidence type="ECO:0000256" key="1">
    <source>
        <dbReference type="ARBA" id="ARBA00007587"/>
    </source>
</evidence>
<evidence type="ECO:0000256" key="5">
    <source>
        <dbReference type="ARBA" id="ARBA00022723"/>
    </source>
</evidence>
<dbReference type="GO" id="GO:0006950">
    <property type="term" value="P:response to stress"/>
    <property type="evidence" value="ECO:0007669"/>
    <property type="project" value="UniProtKB-ARBA"/>
</dbReference>
<reference evidence="16" key="1">
    <citation type="journal article" date="2019" name="Database">
        <title>The radish genome database (RadishGD): an integrated information resource for radish genomics.</title>
        <authorList>
            <person name="Yu H.J."/>
            <person name="Baek S."/>
            <person name="Lee Y.J."/>
            <person name="Cho A."/>
            <person name="Mun J.H."/>
        </authorList>
    </citation>
    <scope>NUCLEOTIDE SEQUENCE [LARGE SCALE GENOMIC DNA]</scope>
    <source>
        <strain evidence="16">cv. WK10039</strain>
    </source>
</reference>
<evidence type="ECO:0000256" key="6">
    <source>
        <dbReference type="ARBA" id="ARBA00022741"/>
    </source>
</evidence>
<dbReference type="AlphaFoldDB" id="A0A6J0NHH4"/>
<evidence type="ECO:0000256" key="14">
    <source>
        <dbReference type="RuleBase" id="RU004165"/>
    </source>
</evidence>
<dbReference type="SUPFAM" id="SSF52540">
    <property type="entry name" value="P-loop containing nucleoside triphosphate hydrolases"/>
    <property type="match status" value="1"/>
</dbReference>
<dbReference type="GO" id="GO:0046872">
    <property type="term" value="F:metal ion binding"/>
    <property type="evidence" value="ECO:0007669"/>
    <property type="project" value="UniProtKB-KW"/>
</dbReference>
<evidence type="ECO:0000256" key="2">
    <source>
        <dbReference type="ARBA" id="ARBA00012118"/>
    </source>
</evidence>
<keyword evidence="16" id="KW-1185">Reference proteome</keyword>
<dbReference type="GO" id="GO:0042802">
    <property type="term" value="F:identical protein binding"/>
    <property type="evidence" value="ECO:0007669"/>
    <property type="project" value="UniProtKB-ARBA"/>
</dbReference>
<name>A0A6J0NHH4_RAPSA</name>
<comment type="pathway">
    <text evidence="12">Pyrimidine metabolism.</text>
</comment>
<comment type="catalytic activity">
    <reaction evidence="11 13">
        <text>thymidine + ATP = dTMP + ADP + H(+)</text>
        <dbReference type="Rhea" id="RHEA:19129"/>
        <dbReference type="ChEBI" id="CHEBI:15378"/>
        <dbReference type="ChEBI" id="CHEBI:17748"/>
        <dbReference type="ChEBI" id="CHEBI:30616"/>
        <dbReference type="ChEBI" id="CHEBI:63528"/>
        <dbReference type="ChEBI" id="CHEBI:456216"/>
        <dbReference type="EC" id="2.7.1.21"/>
    </reaction>
</comment>
<proteinExistence type="inferred from homology"/>
<dbReference type="FunFam" id="3.40.50.300:FF:000948">
    <property type="entry name" value="Thymidine kinase"/>
    <property type="match status" value="1"/>
</dbReference>
<dbReference type="Proteomes" id="UP000504610">
    <property type="component" value="Chromosome 4"/>
</dbReference>
<dbReference type="Gene3D" id="3.30.60.20">
    <property type="match status" value="1"/>
</dbReference>
<reference evidence="17" key="2">
    <citation type="submission" date="2025-08" db="UniProtKB">
        <authorList>
            <consortium name="RefSeq"/>
        </authorList>
    </citation>
    <scope>IDENTIFICATION</scope>
    <source>
        <tissue evidence="17">Leaf</tissue>
    </source>
</reference>
<dbReference type="PANTHER" id="PTHR11441:SF0">
    <property type="entry name" value="THYMIDINE KINASE, CYTOSOLIC"/>
    <property type="match status" value="1"/>
</dbReference>
<evidence type="ECO:0000313" key="17">
    <source>
        <dbReference type="RefSeq" id="XP_018484202.1"/>
    </source>
</evidence>
<evidence type="ECO:0000256" key="4">
    <source>
        <dbReference type="ARBA" id="ARBA00022679"/>
    </source>
</evidence>
<evidence type="ECO:0000256" key="11">
    <source>
        <dbReference type="ARBA" id="ARBA00048254"/>
    </source>
</evidence>
<keyword evidence="7 13" id="KW-0418">Kinase</keyword>
<evidence type="ECO:0000256" key="10">
    <source>
        <dbReference type="ARBA" id="ARBA00025704"/>
    </source>
</evidence>
<dbReference type="InterPro" id="IPR001267">
    <property type="entry name" value="Thymidine_kinase"/>
</dbReference>
<protein>
    <recommendedName>
        <fullName evidence="2 13">Thymidine kinase</fullName>
        <ecNumber evidence="2 13">2.7.1.21</ecNumber>
    </recommendedName>
</protein>
<keyword evidence="5" id="KW-0479">Metal-binding</keyword>
<dbReference type="FunFam" id="3.30.60.20:FF:000051">
    <property type="entry name" value="Thymidine kinase"/>
    <property type="match status" value="1"/>
</dbReference>
<dbReference type="Pfam" id="PF00265">
    <property type="entry name" value="TK"/>
    <property type="match status" value="1"/>
</dbReference>
<feature type="region of interest" description="Disordered" evidence="15">
    <location>
        <begin position="46"/>
        <end position="75"/>
    </location>
</feature>
<dbReference type="InterPro" id="IPR027417">
    <property type="entry name" value="P-loop_NTPase"/>
</dbReference>
<comment type="pathway">
    <text evidence="10">Purine metabolism.</text>
</comment>
<keyword evidence="8" id="KW-0862">Zinc</keyword>
<dbReference type="GO" id="GO:0046104">
    <property type="term" value="P:thymidine metabolic process"/>
    <property type="evidence" value="ECO:0007669"/>
    <property type="project" value="TreeGrafter"/>
</dbReference>
<evidence type="ECO:0000256" key="3">
    <source>
        <dbReference type="ARBA" id="ARBA00022634"/>
    </source>
</evidence>
<gene>
    <name evidence="17" type="primary">LOC108855012</name>
</gene>
<dbReference type="GO" id="GO:0004797">
    <property type="term" value="F:thymidine kinase activity"/>
    <property type="evidence" value="ECO:0007669"/>
    <property type="project" value="UniProtKB-EC"/>
</dbReference>
<evidence type="ECO:0000256" key="8">
    <source>
        <dbReference type="ARBA" id="ARBA00022833"/>
    </source>
</evidence>
<evidence type="ECO:0000313" key="16">
    <source>
        <dbReference type="Proteomes" id="UP000504610"/>
    </source>
</evidence>
<dbReference type="RefSeq" id="XP_018484202.1">
    <property type="nucleotide sequence ID" value="XM_018628700.2"/>
</dbReference>
<dbReference type="PANTHER" id="PTHR11441">
    <property type="entry name" value="THYMIDINE KINASE"/>
    <property type="match status" value="1"/>
</dbReference>
<evidence type="ECO:0000256" key="9">
    <source>
        <dbReference type="ARBA" id="ARBA00022840"/>
    </source>
</evidence>
<evidence type="ECO:0000256" key="13">
    <source>
        <dbReference type="RuleBase" id="RU000544"/>
    </source>
</evidence>
<comment type="similarity">
    <text evidence="1 14">Belongs to the thymidine kinase family.</text>
</comment>
<keyword evidence="3 13" id="KW-0237">DNA synthesis</keyword>
<dbReference type="SUPFAM" id="SSF57716">
    <property type="entry name" value="Glucocorticoid receptor-like (DNA-binding domain)"/>
    <property type="match status" value="1"/>
</dbReference>